<dbReference type="SUPFAM" id="SSF48403">
    <property type="entry name" value="Ankyrin repeat"/>
    <property type="match status" value="1"/>
</dbReference>
<dbReference type="PROSITE" id="PS50088">
    <property type="entry name" value="ANK_REPEAT"/>
    <property type="match status" value="1"/>
</dbReference>
<keyword evidence="2 3" id="KW-0040">ANK repeat</keyword>
<dbReference type="Gene3D" id="1.25.40.20">
    <property type="entry name" value="Ankyrin repeat-containing domain"/>
    <property type="match status" value="1"/>
</dbReference>
<evidence type="ECO:0000256" key="1">
    <source>
        <dbReference type="ARBA" id="ARBA00022737"/>
    </source>
</evidence>
<reference evidence="4 5" key="1">
    <citation type="submission" date="2020-01" db="EMBL/GenBank/DDBJ databases">
        <title>Microvirga sp. nov., an arsenate reduction bacterium isolated from Tibet hotspring sediments.</title>
        <authorList>
            <person name="Yuan C.-G."/>
        </authorList>
    </citation>
    <scope>NUCLEOTIDE SEQUENCE [LARGE SCALE GENOMIC DNA]</scope>
    <source>
        <strain evidence="4 5">SYSU G3D203</strain>
    </source>
</reference>
<dbReference type="Proteomes" id="UP000818323">
    <property type="component" value="Unassembled WGS sequence"/>
</dbReference>
<organism evidence="4 5">
    <name type="scientific">Microvirga arsenatis</name>
    <dbReference type="NCBI Taxonomy" id="2692265"/>
    <lineage>
        <taxon>Bacteria</taxon>
        <taxon>Pseudomonadati</taxon>
        <taxon>Pseudomonadota</taxon>
        <taxon>Alphaproteobacteria</taxon>
        <taxon>Hyphomicrobiales</taxon>
        <taxon>Methylobacteriaceae</taxon>
        <taxon>Microvirga</taxon>
    </lineage>
</organism>
<feature type="repeat" description="ANK" evidence="3">
    <location>
        <begin position="111"/>
        <end position="143"/>
    </location>
</feature>
<gene>
    <name evidence="4" type="ORF">GR303_00655</name>
</gene>
<keyword evidence="5" id="KW-1185">Reference proteome</keyword>
<keyword evidence="1" id="KW-0677">Repeat</keyword>
<evidence type="ECO:0000256" key="3">
    <source>
        <dbReference type="PROSITE-ProRule" id="PRU00023"/>
    </source>
</evidence>
<evidence type="ECO:0000256" key="2">
    <source>
        <dbReference type="ARBA" id="ARBA00023043"/>
    </source>
</evidence>
<comment type="caution">
    <text evidence="4">The sequence shown here is derived from an EMBL/GenBank/DDBJ whole genome shotgun (WGS) entry which is preliminary data.</text>
</comment>
<dbReference type="Pfam" id="PF12796">
    <property type="entry name" value="Ank_2"/>
    <property type="match status" value="1"/>
</dbReference>
<proteinExistence type="predicted"/>
<protein>
    <submittedName>
        <fullName evidence="4">Ankyrin repeat domain-containing protein</fullName>
    </submittedName>
</protein>
<dbReference type="PANTHER" id="PTHR24198:SF188">
    <property type="entry name" value="ANKYRIN REPEAT DOMAIN 55"/>
    <property type="match status" value="1"/>
</dbReference>
<dbReference type="RefSeq" id="WP_161721479.1">
    <property type="nucleotide sequence ID" value="NZ_JAAAXI010000002.1"/>
</dbReference>
<evidence type="ECO:0000313" key="5">
    <source>
        <dbReference type="Proteomes" id="UP000818323"/>
    </source>
</evidence>
<dbReference type="EMBL" id="JAAAXJ010000001">
    <property type="protein sequence ID" value="NBJ22867.1"/>
    <property type="molecule type" value="Genomic_DNA"/>
</dbReference>
<accession>A0ABW9YRL4</accession>
<evidence type="ECO:0000313" key="4">
    <source>
        <dbReference type="EMBL" id="NBJ22867.1"/>
    </source>
</evidence>
<dbReference type="InterPro" id="IPR002110">
    <property type="entry name" value="Ankyrin_rpt"/>
</dbReference>
<dbReference type="PANTHER" id="PTHR24198">
    <property type="entry name" value="ANKYRIN REPEAT AND PROTEIN KINASE DOMAIN-CONTAINING PROTEIN"/>
    <property type="match status" value="1"/>
</dbReference>
<dbReference type="InterPro" id="IPR036770">
    <property type="entry name" value="Ankyrin_rpt-contain_sf"/>
</dbReference>
<dbReference type="PROSITE" id="PS50297">
    <property type="entry name" value="ANK_REP_REGION"/>
    <property type="match status" value="1"/>
</dbReference>
<sequence>MDPKLSLAFHQAIEAGDLKAIRALLGDPPNFPNGQLPYEITIFEEYCLDHAIVHGPLSLVKELLELGADPNYPGNGFPSLFSALDSPQPDRHERLKLLLDYGADIQQRGVNDYTPLHQAACMDDAAAVEILLQRGADPNARTRIDECATPLEEAEYLGRVRGAEALRRLVGLRSE</sequence>
<name>A0ABW9YRL4_9HYPH</name>
<dbReference type="SMART" id="SM00248">
    <property type="entry name" value="ANK"/>
    <property type="match status" value="4"/>
</dbReference>